<dbReference type="InterPro" id="IPR013103">
    <property type="entry name" value="RVT_2"/>
</dbReference>
<feature type="domain" description="Reverse transcriptase Ty1/copia-type" evidence="1">
    <location>
        <begin position="112"/>
        <end position="172"/>
    </location>
</feature>
<sequence length="172" mass="20176">MVDLLLMMMKLNFLEMIKAMKMVKARPETLVMNKRLQMNLSMNPTLAMKTRHQDIIRLKAHKLEDVLGDVRGRVSSRRQLASFSEHHAYIPMVEPQKIYGTMHEELNNFKRNNICTLVEKPKEYRNVICTKWIFKNKQDEHGIVIRNKARLVDKGYSQVEGVDYEQTFAPVA</sequence>
<gene>
    <name evidence="2" type="ORF">QYE76_005567</name>
</gene>
<evidence type="ECO:0000259" key="1">
    <source>
        <dbReference type="Pfam" id="PF07727"/>
    </source>
</evidence>
<accession>A0AAD8RUP6</accession>
<dbReference type="Pfam" id="PF07727">
    <property type="entry name" value="RVT_2"/>
    <property type="match status" value="1"/>
</dbReference>
<dbReference type="EMBL" id="JAUUTY010000005">
    <property type="protein sequence ID" value="KAK1631252.1"/>
    <property type="molecule type" value="Genomic_DNA"/>
</dbReference>
<dbReference type="AlphaFoldDB" id="A0AAD8RUP6"/>
<comment type="caution">
    <text evidence="2">The sequence shown here is derived from an EMBL/GenBank/DDBJ whole genome shotgun (WGS) entry which is preliminary data.</text>
</comment>
<reference evidence="2" key="1">
    <citation type="submission" date="2023-07" db="EMBL/GenBank/DDBJ databases">
        <title>A chromosome-level genome assembly of Lolium multiflorum.</title>
        <authorList>
            <person name="Chen Y."/>
            <person name="Copetti D."/>
            <person name="Kolliker R."/>
            <person name="Studer B."/>
        </authorList>
    </citation>
    <scope>NUCLEOTIDE SEQUENCE</scope>
    <source>
        <strain evidence="2">02402/16</strain>
        <tissue evidence="2">Leaf</tissue>
    </source>
</reference>
<dbReference type="Proteomes" id="UP001231189">
    <property type="component" value="Unassembled WGS sequence"/>
</dbReference>
<evidence type="ECO:0000313" key="3">
    <source>
        <dbReference type="Proteomes" id="UP001231189"/>
    </source>
</evidence>
<organism evidence="2 3">
    <name type="scientific">Lolium multiflorum</name>
    <name type="common">Italian ryegrass</name>
    <name type="synonym">Lolium perenne subsp. multiflorum</name>
    <dbReference type="NCBI Taxonomy" id="4521"/>
    <lineage>
        <taxon>Eukaryota</taxon>
        <taxon>Viridiplantae</taxon>
        <taxon>Streptophyta</taxon>
        <taxon>Embryophyta</taxon>
        <taxon>Tracheophyta</taxon>
        <taxon>Spermatophyta</taxon>
        <taxon>Magnoliopsida</taxon>
        <taxon>Liliopsida</taxon>
        <taxon>Poales</taxon>
        <taxon>Poaceae</taxon>
        <taxon>BOP clade</taxon>
        <taxon>Pooideae</taxon>
        <taxon>Poodae</taxon>
        <taxon>Poeae</taxon>
        <taxon>Poeae Chloroplast Group 2 (Poeae type)</taxon>
        <taxon>Loliodinae</taxon>
        <taxon>Loliinae</taxon>
        <taxon>Lolium</taxon>
    </lineage>
</organism>
<proteinExistence type="predicted"/>
<name>A0AAD8RUP6_LOLMU</name>
<keyword evidence="3" id="KW-1185">Reference proteome</keyword>
<protein>
    <recommendedName>
        <fullName evidence="1">Reverse transcriptase Ty1/copia-type domain-containing protein</fullName>
    </recommendedName>
</protein>
<evidence type="ECO:0000313" key="2">
    <source>
        <dbReference type="EMBL" id="KAK1631252.1"/>
    </source>
</evidence>